<comment type="subcellular location">
    <subcellularLocation>
        <location evidence="1">Cell membrane</location>
        <topology evidence="1">Multi-pass membrane protein</topology>
    </subcellularLocation>
</comment>
<dbReference type="OrthoDB" id="3944240at2759"/>
<dbReference type="RefSeq" id="XP_033590362.1">
    <property type="nucleotide sequence ID" value="XM_033737199.1"/>
</dbReference>
<dbReference type="GO" id="GO:0015677">
    <property type="term" value="P:copper ion import"/>
    <property type="evidence" value="ECO:0007669"/>
    <property type="project" value="TreeGrafter"/>
</dbReference>
<dbReference type="GO" id="GO:0006826">
    <property type="term" value="P:iron ion transport"/>
    <property type="evidence" value="ECO:0007669"/>
    <property type="project" value="TreeGrafter"/>
</dbReference>
<feature type="transmembrane region" description="Helical" evidence="14">
    <location>
        <begin position="223"/>
        <end position="241"/>
    </location>
</feature>
<accession>A0A6A6PUY0</accession>
<feature type="domain" description="FAD-binding FR-type" evidence="15">
    <location>
        <begin position="328"/>
        <end position="456"/>
    </location>
</feature>
<dbReference type="Proteomes" id="UP000799767">
    <property type="component" value="Unassembled WGS sequence"/>
</dbReference>
<dbReference type="AlphaFoldDB" id="A0A6A6PUY0"/>
<protein>
    <recommendedName>
        <fullName evidence="3">ferric-chelate reductase (NADPH)</fullName>
        <ecNumber evidence="3">1.16.1.9</ecNumber>
    </recommendedName>
</protein>
<evidence type="ECO:0000256" key="9">
    <source>
        <dbReference type="ARBA" id="ARBA00023002"/>
    </source>
</evidence>
<evidence type="ECO:0000256" key="2">
    <source>
        <dbReference type="ARBA" id="ARBA00006278"/>
    </source>
</evidence>
<evidence type="ECO:0000256" key="14">
    <source>
        <dbReference type="SAM" id="Phobius"/>
    </source>
</evidence>
<evidence type="ECO:0000256" key="11">
    <source>
        <dbReference type="ARBA" id="ARBA00023136"/>
    </source>
</evidence>
<feature type="transmembrane region" description="Helical" evidence="14">
    <location>
        <begin position="261"/>
        <end position="280"/>
    </location>
</feature>
<dbReference type="GO" id="GO:0005886">
    <property type="term" value="C:plasma membrane"/>
    <property type="evidence" value="ECO:0007669"/>
    <property type="project" value="UniProtKB-SubCell"/>
</dbReference>
<dbReference type="PANTHER" id="PTHR32361:SF9">
    <property type="entry name" value="FERRIC REDUCTASE TRANSMEMBRANE COMPONENT 3-RELATED"/>
    <property type="match status" value="1"/>
</dbReference>
<proteinExistence type="inferred from homology"/>
<keyword evidence="10" id="KW-0406">Ion transport</keyword>
<keyword evidence="7" id="KW-0249">Electron transport</keyword>
<dbReference type="SUPFAM" id="SSF63380">
    <property type="entry name" value="Riboflavin synthase domain-like"/>
    <property type="match status" value="1"/>
</dbReference>
<evidence type="ECO:0000256" key="8">
    <source>
        <dbReference type="ARBA" id="ARBA00022989"/>
    </source>
</evidence>
<dbReference type="InterPro" id="IPR051410">
    <property type="entry name" value="Ferric/Cupric_Reductase"/>
</dbReference>
<keyword evidence="17" id="KW-1185">Reference proteome</keyword>
<evidence type="ECO:0000259" key="15">
    <source>
        <dbReference type="PROSITE" id="PS51384"/>
    </source>
</evidence>
<dbReference type="InterPro" id="IPR013121">
    <property type="entry name" value="Fe_red_NAD-bd_6"/>
</dbReference>
<dbReference type="EC" id="1.16.1.9" evidence="3"/>
<dbReference type="Pfam" id="PF08030">
    <property type="entry name" value="NAD_binding_6"/>
    <property type="match status" value="1"/>
</dbReference>
<evidence type="ECO:0000256" key="4">
    <source>
        <dbReference type="ARBA" id="ARBA00022448"/>
    </source>
</evidence>
<feature type="transmembrane region" description="Helical" evidence="14">
    <location>
        <begin position="287"/>
        <end position="307"/>
    </location>
</feature>
<dbReference type="SFLD" id="SFLDG01168">
    <property type="entry name" value="Ferric_reductase_subgroup_(FRE"/>
    <property type="match status" value="1"/>
</dbReference>
<comment type="catalytic activity">
    <reaction evidence="13">
        <text>2 a Fe(II)-siderophore + NADP(+) + H(+) = 2 a Fe(III)-siderophore + NADPH</text>
        <dbReference type="Rhea" id="RHEA:28795"/>
        <dbReference type="Rhea" id="RHEA-COMP:11342"/>
        <dbReference type="Rhea" id="RHEA-COMP:11344"/>
        <dbReference type="ChEBI" id="CHEBI:15378"/>
        <dbReference type="ChEBI" id="CHEBI:29033"/>
        <dbReference type="ChEBI" id="CHEBI:29034"/>
        <dbReference type="ChEBI" id="CHEBI:57783"/>
        <dbReference type="ChEBI" id="CHEBI:58349"/>
        <dbReference type="EC" id="1.16.1.9"/>
    </reaction>
</comment>
<dbReference type="SUPFAM" id="SSF52343">
    <property type="entry name" value="Ferredoxin reductase-like, C-terminal NADP-linked domain"/>
    <property type="match status" value="1"/>
</dbReference>
<dbReference type="CDD" id="cd06186">
    <property type="entry name" value="NOX_Duox_like_FAD_NADP"/>
    <property type="match status" value="1"/>
</dbReference>
<dbReference type="InterPro" id="IPR013112">
    <property type="entry name" value="FAD-bd_8"/>
</dbReference>
<dbReference type="InterPro" id="IPR013130">
    <property type="entry name" value="Fe3_Rdtase_TM_dom"/>
</dbReference>
<evidence type="ECO:0000256" key="7">
    <source>
        <dbReference type="ARBA" id="ARBA00022982"/>
    </source>
</evidence>
<organism evidence="16 17">
    <name type="scientific">Neohortaea acidophila</name>
    <dbReference type="NCBI Taxonomy" id="245834"/>
    <lineage>
        <taxon>Eukaryota</taxon>
        <taxon>Fungi</taxon>
        <taxon>Dikarya</taxon>
        <taxon>Ascomycota</taxon>
        <taxon>Pezizomycotina</taxon>
        <taxon>Dothideomycetes</taxon>
        <taxon>Dothideomycetidae</taxon>
        <taxon>Mycosphaerellales</taxon>
        <taxon>Teratosphaeriaceae</taxon>
        <taxon>Neohortaea</taxon>
    </lineage>
</organism>
<evidence type="ECO:0000256" key="6">
    <source>
        <dbReference type="ARBA" id="ARBA00022692"/>
    </source>
</evidence>
<feature type="transmembrane region" description="Helical" evidence="14">
    <location>
        <begin position="143"/>
        <end position="165"/>
    </location>
</feature>
<reference evidence="16" key="1">
    <citation type="journal article" date="2020" name="Stud. Mycol.">
        <title>101 Dothideomycetes genomes: a test case for predicting lifestyles and emergence of pathogens.</title>
        <authorList>
            <person name="Haridas S."/>
            <person name="Albert R."/>
            <person name="Binder M."/>
            <person name="Bloem J."/>
            <person name="Labutti K."/>
            <person name="Salamov A."/>
            <person name="Andreopoulos B."/>
            <person name="Baker S."/>
            <person name="Barry K."/>
            <person name="Bills G."/>
            <person name="Bluhm B."/>
            <person name="Cannon C."/>
            <person name="Castanera R."/>
            <person name="Culley D."/>
            <person name="Daum C."/>
            <person name="Ezra D."/>
            <person name="Gonzalez J."/>
            <person name="Henrissat B."/>
            <person name="Kuo A."/>
            <person name="Liang C."/>
            <person name="Lipzen A."/>
            <person name="Lutzoni F."/>
            <person name="Magnuson J."/>
            <person name="Mondo S."/>
            <person name="Nolan M."/>
            <person name="Ohm R."/>
            <person name="Pangilinan J."/>
            <person name="Park H.-J."/>
            <person name="Ramirez L."/>
            <person name="Alfaro M."/>
            <person name="Sun H."/>
            <person name="Tritt A."/>
            <person name="Yoshinaga Y."/>
            <person name="Zwiers L.-H."/>
            <person name="Turgeon B."/>
            <person name="Goodwin S."/>
            <person name="Spatafora J."/>
            <person name="Crous P."/>
            <person name="Grigoriev I."/>
        </authorList>
    </citation>
    <scope>NUCLEOTIDE SEQUENCE</scope>
    <source>
        <strain evidence="16">CBS 113389</strain>
    </source>
</reference>
<gene>
    <name evidence="16" type="ORF">BDY17DRAFT_324497</name>
</gene>
<keyword evidence="9" id="KW-0560">Oxidoreductase</keyword>
<keyword evidence="5" id="KW-1003">Cell membrane</keyword>
<keyword evidence="12" id="KW-0325">Glycoprotein</keyword>
<dbReference type="SFLD" id="SFLDS00052">
    <property type="entry name" value="Ferric_Reductase_Domain"/>
    <property type="match status" value="1"/>
</dbReference>
<dbReference type="Pfam" id="PF08022">
    <property type="entry name" value="FAD_binding_8"/>
    <property type="match status" value="1"/>
</dbReference>
<evidence type="ECO:0000313" key="16">
    <source>
        <dbReference type="EMBL" id="KAF2483792.1"/>
    </source>
</evidence>
<dbReference type="PROSITE" id="PS51384">
    <property type="entry name" value="FAD_FR"/>
    <property type="match status" value="1"/>
</dbReference>
<evidence type="ECO:0000256" key="1">
    <source>
        <dbReference type="ARBA" id="ARBA00004651"/>
    </source>
</evidence>
<comment type="similarity">
    <text evidence="2">Belongs to the ferric reductase (FRE) family.</text>
</comment>
<evidence type="ECO:0000256" key="3">
    <source>
        <dbReference type="ARBA" id="ARBA00012668"/>
    </source>
</evidence>
<evidence type="ECO:0000256" key="13">
    <source>
        <dbReference type="ARBA" id="ARBA00048483"/>
    </source>
</evidence>
<sequence>MEALGVLLPRHGDDNMGADMDMMGPMGGGGMSMGGLSPAGVDFSNETQAFDFLAKILNDDELKVIGNAHARYFWYGIAAVVGLGCLVNLARIMTLRLRLRAAAQKRVQPARPRGLFATTMATLAAIARELTYLQLPSSARFKYLGLPPAGTIILVLAHFVFVLVLEFANNNVPGAQFWQARGVRAGWLAVAQTPLLILLVGKYNIIGCLTGVSYERINVLHRWTARIMLFLAILHFGYSSFGWQKYGLMKLEWKTDTCPPTGIAAFALLLWLNLSTLPFFRRLSYEFFVVQHLLSFFGFIIALTYHLPTTAPISRTYVYIPIGLWFVDRLIQWTVTFVRSWSLTATITCLDGDATKIRLSKRNLKHWSPGSFVLLSIPRFGMVQSHPATILSTPESHGGDMVFILKCHKGFTKRLMSGANDSTTALLPQTKEETRLSQVITHRAFINGPYGGSQSDFAAFDSVCLIAGSTGVTFTLSLLQGIADKAAAGQLLPLRRVHFVWCVKDSNWTRWCNDEVGSAVTRLRDAGVEIDVSVFVTCADSFTEQGGEPKECGCACDKSLGPCCCVLVDEDDEEIVEKDGKVVATTTTIREGATRLQMLPCASFFSGRPDVRGILVDLLDGADGESAVAVCGPETMSSSVRNNVVRLSDERAIHKGTGAQGCYLHVEAFSLG</sequence>
<keyword evidence="4" id="KW-0813">Transport</keyword>
<keyword evidence="8 14" id="KW-1133">Transmembrane helix</keyword>
<dbReference type="InterPro" id="IPR017938">
    <property type="entry name" value="Riboflavin_synthase-like_b-brl"/>
</dbReference>
<dbReference type="GeneID" id="54478201"/>
<dbReference type="InterPro" id="IPR017927">
    <property type="entry name" value="FAD-bd_FR_type"/>
</dbReference>
<dbReference type="InterPro" id="IPR039261">
    <property type="entry name" value="FNR_nucleotide-bd"/>
</dbReference>
<keyword evidence="11 14" id="KW-0472">Membrane</keyword>
<dbReference type="EMBL" id="MU001635">
    <property type="protein sequence ID" value="KAF2483792.1"/>
    <property type="molecule type" value="Genomic_DNA"/>
</dbReference>
<feature type="transmembrane region" description="Helical" evidence="14">
    <location>
        <begin position="72"/>
        <end position="90"/>
    </location>
</feature>
<keyword evidence="6 14" id="KW-0812">Transmembrane</keyword>
<dbReference type="Gene3D" id="3.40.50.80">
    <property type="entry name" value="Nucleotide-binding domain of ferredoxin-NADP reductase (FNR) module"/>
    <property type="match status" value="1"/>
</dbReference>
<dbReference type="Pfam" id="PF01794">
    <property type="entry name" value="Ferric_reduct"/>
    <property type="match status" value="1"/>
</dbReference>
<dbReference type="GO" id="GO:0006879">
    <property type="term" value="P:intracellular iron ion homeostasis"/>
    <property type="evidence" value="ECO:0007669"/>
    <property type="project" value="TreeGrafter"/>
</dbReference>
<dbReference type="GO" id="GO:0052851">
    <property type="term" value="F:ferric-chelate reductase (NADPH) activity"/>
    <property type="evidence" value="ECO:0007669"/>
    <property type="project" value="UniProtKB-EC"/>
</dbReference>
<evidence type="ECO:0000256" key="10">
    <source>
        <dbReference type="ARBA" id="ARBA00023065"/>
    </source>
</evidence>
<evidence type="ECO:0000256" key="12">
    <source>
        <dbReference type="ARBA" id="ARBA00023180"/>
    </source>
</evidence>
<name>A0A6A6PUY0_9PEZI</name>
<feature type="transmembrane region" description="Helical" evidence="14">
    <location>
        <begin position="185"/>
        <end position="203"/>
    </location>
</feature>
<evidence type="ECO:0000256" key="5">
    <source>
        <dbReference type="ARBA" id="ARBA00022475"/>
    </source>
</evidence>
<evidence type="ECO:0000313" key="17">
    <source>
        <dbReference type="Proteomes" id="UP000799767"/>
    </source>
</evidence>
<dbReference type="PANTHER" id="PTHR32361">
    <property type="entry name" value="FERRIC/CUPRIC REDUCTASE TRANSMEMBRANE COMPONENT"/>
    <property type="match status" value="1"/>
</dbReference>